<accession>A0A8R7QE62</accession>
<evidence type="ECO:0000256" key="1">
    <source>
        <dbReference type="SAM" id="MobiDB-lite"/>
    </source>
</evidence>
<keyword evidence="3" id="KW-1185">Reference proteome</keyword>
<feature type="region of interest" description="Disordered" evidence="1">
    <location>
        <begin position="1"/>
        <end position="20"/>
    </location>
</feature>
<dbReference type="AlphaFoldDB" id="A0A8R7QE62"/>
<dbReference type="Proteomes" id="UP000015106">
    <property type="component" value="Chromosome 5"/>
</dbReference>
<protein>
    <submittedName>
        <fullName evidence="2">Uncharacterized protein</fullName>
    </submittedName>
</protein>
<reference evidence="3" key="1">
    <citation type="journal article" date="2013" name="Nature">
        <title>Draft genome of the wheat A-genome progenitor Triticum urartu.</title>
        <authorList>
            <person name="Ling H.Q."/>
            <person name="Zhao S."/>
            <person name="Liu D."/>
            <person name="Wang J."/>
            <person name="Sun H."/>
            <person name="Zhang C."/>
            <person name="Fan H."/>
            <person name="Li D."/>
            <person name="Dong L."/>
            <person name="Tao Y."/>
            <person name="Gao C."/>
            <person name="Wu H."/>
            <person name="Li Y."/>
            <person name="Cui Y."/>
            <person name="Guo X."/>
            <person name="Zheng S."/>
            <person name="Wang B."/>
            <person name="Yu K."/>
            <person name="Liang Q."/>
            <person name="Yang W."/>
            <person name="Lou X."/>
            <person name="Chen J."/>
            <person name="Feng M."/>
            <person name="Jian J."/>
            <person name="Zhang X."/>
            <person name="Luo G."/>
            <person name="Jiang Y."/>
            <person name="Liu J."/>
            <person name="Wang Z."/>
            <person name="Sha Y."/>
            <person name="Zhang B."/>
            <person name="Wu H."/>
            <person name="Tang D."/>
            <person name="Shen Q."/>
            <person name="Xue P."/>
            <person name="Zou S."/>
            <person name="Wang X."/>
            <person name="Liu X."/>
            <person name="Wang F."/>
            <person name="Yang Y."/>
            <person name="An X."/>
            <person name="Dong Z."/>
            <person name="Zhang K."/>
            <person name="Zhang X."/>
            <person name="Luo M.C."/>
            <person name="Dvorak J."/>
            <person name="Tong Y."/>
            <person name="Wang J."/>
            <person name="Yang H."/>
            <person name="Li Z."/>
            <person name="Wang D."/>
            <person name="Zhang A."/>
            <person name="Wang J."/>
        </authorList>
    </citation>
    <scope>NUCLEOTIDE SEQUENCE</scope>
    <source>
        <strain evidence="3">cv. G1812</strain>
    </source>
</reference>
<reference evidence="2" key="3">
    <citation type="submission" date="2022-06" db="UniProtKB">
        <authorList>
            <consortium name="EnsemblPlants"/>
        </authorList>
    </citation>
    <scope>IDENTIFICATION</scope>
</reference>
<organism evidence="2 3">
    <name type="scientific">Triticum urartu</name>
    <name type="common">Red wild einkorn</name>
    <name type="synonym">Crithodium urartu</name>
    <dbReference type="NCBI Taxonomy" id="4572"/>
    <lineage>
        <taxon>Eukaryota</taxon>
        <taxon>Viridiplantae</taxon>
        <taxon>Streptophyta</taxon>
        <taxon>Embryophyta</taxon>
        <taxon>Tracheophyta</taxon>
        <taxon>Spermatophyta</taxon>
        <taxon>Magnoliopsida</taxon>
        <taxon>Liliopsida</taxon>
        <taxon>Poales</taxon>
        <taxon>Poaceae</taxon>
        <taxon>BOP clade</taxon>
        <taxon>Pooideae</taxon>
        <taxon>Triticodae</taxon>
        <taxon>Triticeae</taxon>
        <taxon>Triticinae</taxon>
        <taxon>Triticum</taxon>
    </lineage>
</organism>
<sequence length="126" mass="14435">MRSNKRSRSQFEGTKSNMRQLVEDVFCGPPMIEPETQNPSKPGPYPESQAFYDLLRDADQPLWPGCELSILSLVVILFHIKATNKWSNKSLNDLVAVLQKAILMVRTYLVHFLTRRRSLESLGLVM</sequence>
<evidence type="ECO:0000313" key="3">
    <source>
        <dbReference type="Proteomes" id="UP000015106"/>
    </source>
</evidence>
<reference evidence="2" key="2">
    <citation type="submission" date="2018-03" db="EMBL/GenBank/DDBJ databases">
        <title>The Triticum urartu genome reveals the dynamic nature of wheat genome evolution.</title>
        <authorList>
            <person name="Ling H."/>
            <person name="Ma B."/>
            <person name="Shi X."/>
            <person name="Liu H."/>
            <person name="Dong L."/>
            <person name="Sun H."/>
            <person name="Cao Y."/>
            <person name="Gao Q."/>
            <person name="Zheng S."/>
            <person name="Li Y."/>
            <person name="Yu Y."/>
            <person name="Du H."/>
            <person name="Qi M."/>
            <person name="Li Y."/>
            <person name="Yu H."/>
            <person name="Cui Y."/>
            <person name="Wang N."/>
            <person name="Chen C."/>
            <person name="Wu H."/>
            <person name="Zhao Y."/>
            <person name="Zhang J."/>
            <person name="Li Y."/>
            <person name="Zhou W."/>
            <person name="Zhang B."/>
            <person name="Hu W."/>
            <person name="Eijk M."/>
            <person name="Tang J."/>
            <person name="Witsenboer H."/>
            <person name="Zhao S."/>
            <person name="Li Z."/>
            <person name="Zhang A."/>
            <person name="Wang D."/>
            <person name="Liang C."/>
        </authorList>
    </citation>
    <scope>NUCLEOTIDE SEQUENCE [LARGE SCALE GENOMIC DNA]</scope>
    <source>
        <strain evidence="2">cv. G1812</strain>
    </source>
</reference>
<proteinExistence type="predicted"/>
<feature type="compositionally biased region" description="Polar residues" evidence="1">
    <location>
        <begin position="10"/>
        <end position="19"/>
    </location>
</feature>
<dbReference type="EnsemblPlants" id="TuG1812G0500001991.01.T01">
    <property type="protein sequence ID" value="TuG1812G0500001991.01.T01.cds371188"/>
    <property type="gene ID" value="TuG1812G0500001991.01"/>
</dbReference>
<dbReference type="Gramene" id="TuG1812G0500001991.01.T01">
    <property type="protein sequence ID" value="TuG1812G0500001991.01.T01.cds371188"/>
    <property type="gene ID" value="TuG1812G0500001991.01"/>
</dbReference>
<evidence type="ECO:0000313" key="2">
    <source>
        <dbReference type="EnsemblPlants" id="TuG1812G0500001991.01.T01.cds371188"/>
    </source>
</evidence>
<name>A0A8R7QE62_TRIUA</name>